<evidence type="ECO:0000313" key="2">
    <source>
        <dbReference type="EMBL" id="MBB6174826.1"/>
    </source>
</evidence>
<dbReference type="SUPFAM" id="SSF47413">
    <property type="entry name" value="lambda repressor-like DNA-binding domains"/>
    <property type="match status" value="1"/>
</dbReference>
<dbReference type="Gene3D" id="1.10.260.40">
    <property type="entry name" value="lambda repressor-like DNA-binding domains"/>
    <property type="match status" value="1"/>
</dbReference>
<dbReference type="GO" id="GO:0003677">
    <property type="term" value="F:DNA binding"/>
    <property type="evidence" value="ECO:0007669"/>
    <property type="project" value="InterPro"/>
</dbReference>
<dbReference type="InterPro" id="IPR010982">
    <property type="entry name" value="Lambda_DNA-bd_dom_sf"/>
</dbReference>
<name>A0A7W9YNM2_9ACTN</name>
<dbReference type="InterPro" id="IPR043917">
    <property type="entry name" value="DUF5753"/>
</dbReference>
<gene>
    <name evidence="2" type="ORF">HNR23_004886</name>
</gene>
<evidence type="ECO:0000313" key="3">
    <source>
        <dbReference type="Proteomes" id="UP000546642"/>
    </source>
</evidence>
<reference evidence="2 3" key="1">
    <citation type="submission" date="2020-08" db="EMBL/GenBank/DDBJ databases">
        <title>Sequencing the genomes of 1000 actinobacteria strains.</title>
        <authorList>
            <person name="Klenk H.-P."/>
        </authorList>
    </citation>
    <scope>NUCLEOTIDE SEQUENCE [LARGE SCALE GENOMIC DNA]</scope>
    <source>
        <strain evidence="2 3">DSM 46659</strain>
    </source>
</reference>
<keyword evidence="3" id="KW-1185">Reference proteome</keyword>
<feature type="domain" description="DUF5753" evidence="1">
    <location>
        <begin position="88"/>
        <end position="254"/>
    </location>
</feature>
<dbReference type="Pfam" id="PF19054">
    <property type="entry name" value="DUF5753"/>
    <property type="match status" value="1"/>
</dbReference>
<dbReference type="RefSeq" id="WP_184079112.1">
    <property type="nucleotide sequence ID" value="NZ_JACHDS010000001.1"/>
</dbReference>
<dbReference type="CDD" id="cd00093">
    <property type="entry name" value="HTH_XRE"/>
    <property type="match status" value="1"/>
</dbReference>
<dbReference type="InterPro" id="IPR001387">
    <property type="entry name" value="Cro/C1-type_HTH"/>
</dbReference>
<dbReference type="Proteomes" id="UP000546642">
    <property type="component" value="Unassembled WGS sequence"/>
</dbReference>
<accession>A0A7W9YNM2</accession>
<proteinExistence type="predicted"/>
<dbReference type="Pfam" id="PF13560">
    <property type="entry name" value="HTH_31"/>
    <property type="match status" value="1"/>
</dbReference>
<protein>
    <submittedName>
        <fullName evidence="2">Transcriptional regulator with XRE-family HTH domain</fullName>
    </submittedName>
</protein>
<comment type="caution">
    <text evidence="2">The sequence shown here is derived from an EMBL/GenBank/DDBJ whole genome shotgun (WGS) entry which is preliminary data.</text>
</comment>
<organism evidence="2 3">
    <name type="scientific">Nocardiopsis mwathae</name>
    <dbReference type="NCBI Taxonomy" id="1472723"/>
    <lineage>
        <taxon>Bacteria</taxon>
        <taxon>Bacillati</taxon>
        <taxon>Actinomycetota</taxon>
        <taxon>Actinomycetes</taxon>
        <taxon>Streptosporangiales</taxon>
        <taxon>Nocardiopsidaceae</taxon>
        <taxon>Nocardiopsis</taxon>
    </lineage>
</organism>
<evidence type="ECO:0000259" key="1">
    <source>
        <dbReference type="Pfam" id="PF19054"/>
    </source>
</evidence>
<dbReference type="EMBL" id="JACHDS010000001">
    <property type="protein sequence ID" value="MBB6174826.1"/>
    <property type="molecule type" value="Genomic_DNA"/>
</dbReference>
<sequence length="273" mass="29960">MGIPRPSALWLPFAAELREARTGAGASIERLAADTGASPQLLDAAERARRRLSRTVVADIDDALGTGRRLSRAWAAALQYEAFPQTYTDLRTLEVHASRIREWEVLSVPIYLRDFDYARAHRPPLTVGRDPVSVAEWIEEQRRAREVLTGPAGPELAVIIDEPVLSLSVGGPGVHAAQLDTLCDLIDAAVVDLRYVPMDTVDHPGLSGSFRIMDFEGRPSLGSVYGLAGVRLVADEEDLRHFEVLWDRLGDVSRPLTAERLQGFKRHPADGAA</sequence>
<dbReference type="AlphaFoldDB" id="A0A7W9YNM2"/>